<dbReference type="EMBL" id="OC915499">
    <property type="protein sequence ID" value="CAD7640708.1"/>
    <property type="molecule type" value="Genomic_DNA"/>
</dbReference>
<reference evidence="2" key="1">
    <citation type="submission" date="2020-11" db="EMBL/GenBank/DDBJ databases">
        <authorList>
            <person name="Tran Van P."/>
        </authorList>
    </citation>
    <scope>NUCLEOTIDE SEQUENCE</scope>
</reference>
<gene>
    <name evidence="2" type="ORF">ONB1V03_LOCUS2703</name>
</gene>
<organism evidence="2">
    <name type="scientific">Oppiella nova</name>
    <dbReference type="NCBI Taxonomy" id="334625"/>
    <lineage>
        <taxon>Eukaryota</taxon>
        <taxon>Metazoa</taxon>
        <taxon>Ecdysozoa</taxon>
        <taxon>Arthropoda</taxon>
        <taxon>Chelicerata</taxon>
        <taxon>Arachnida</taxon>
        <taxon>Acari</taxon>
        <taxon>Acariformes</taxon>
        <taxon>Sarcoptiformes</taxon>
        <taxon>Oribatida</taxon>
        <taxon>Brachypylina</taxon>
        <taxon>Oppioidea</taxon>
        <taxon>Oppiidae</taxon>
        <taxon>Oppiella</taxon>
    </lineage>
</organism>
<evidence type="ECO:0000256" key="1">
    <source>
        <dbReference type="SAM" id="MobiDB-lite"/>
    </source>
</evidence>
<accession>A0A7R9LFH0</accession>
<name>A0A7R9LFH0_9ACAR</name>
<dbReference type="AlphaFoldDB" id="A0A7R9LFH0"/>
<dbReference type="Proteomes" id="UP000728032">
    <property type="component" value="Unassembled WGS sequence"/>
</dbReference>
<dbReference type="EMBL" id="CAJPVJ010000674">
    <property type="protein sequence ID" value="CAG2163119.1"/>
    <property type="molecule type" value="Genomic_DNA"/>
</dbReference>
<keyword evidence="3" id="KW-1185">Reference proteome</keyword>
<evidence type="ECO:0000313" key="2">
    <source>
        <dbReference type="EMBL" id="CAD7640708.1"/>
    </source>
</evidence>
<proteinExistence type="predicted"/>
<protein>
    <submittedName>
        <fullName evidence="2">Uncharacterized protein</fullName>
    </submittedName>
</protein>
<sequence length="117" mass="12952">MFNNIVQGGCTKIPGWPDPNPWPIPIPGPSGPPPPPPSPSYPTCRPTPQVDIPFPPCTIFGKLPDPWPISSIKPALYMRNRDMLTKINYTDTPTYMADLLELHSLLTDQIIFISPGF</sequence>
<evidence type="ECO:0000313" key="3">
    <source>
        <dbReference type="Proteomes" id="UP000728032"/>
    </source>
</evidence>
<feature type="compositionally biased region" description="Pro residues" evidence="1">
    <location>
        <begin position="16"/>
        <end position="40"/>
    </location>
</feature>
<feature type="region of interest" description="Disordered" evidence="1">
    <location>
        <begin position="11"/>
        <end position="45"/>
    </location>
</feature>